<dbReference type="GO" id="GO:0000215">
    <property type="term" value="F:tRNA 2'-phosphotransferase activity"/>
    <property type="evidence" value="ECO:0007669"/>
    <property type="project" value="UniProtKB-EC"/>
</dbReference>
<dbReference type="Gene3D" id="3.20.170.30">
    <property type="match status" value="1"/>
</dbReference>
<dbReference type="PANTHER" id="PTHR12684:SF2">
    <property type="entry name" value="TRNA 2'-PHOSPHOTRANSFERASE 1"/>
    <property type="match status" value="1"/>
</dbReference>
<reference evidence="7" key="3">
    <citation type="journal article" date="2021" name="World Allergy Organ. J.">
        <title>Chromosome-level assembly of Dermatophagoides farinae genome and transcriptome reveals two novel allergens Der f 37 and Der f 39.</title>
        <authorList>
            <person name="Chen J."/>
            <person name="Cai Z."/>
            <person name="Fan D."/>
            <person name="Hu J."/>
            <person name="Hou Y."/>
            <person name="He Y."/>
            <person name="Zhang Z."/>
            <person name="Zhao Z."/>
            <person name="Gao P."/>
            <person name="Hu W."/>
            <person name="Sun J."/>
            <person name="Li J."/>
            <person name="Ji K."/>
        </authorList>
    </citation>
    <scope>NUCLEOTIDE SEQUENCE</scope>
    <source>
        <strain evidence="7">JKM2019</strain>
    </source>
</reference>
<evidence type="ECO:0000256" key="2">
    <source>
        <dbReference type="ARBA" id="ARBA00009836"/>
    </source>
</evidence>
<reference evidence="8" key="1">
    <citation type="submission" date="2013-05" db="EMBL/GenBank/DDBJ databases">
        <authorList>
            <person name="Yim A.K.Y."/>
            <person name="Chan T.F."/>
            <person name="Ji K.M."/>
            <person name="Liu X.Y."/>
            <person name="Zhou J.W."/>
            <person name="Li R.Q."/>
            <person name="Yang K.Y."/>
            <person name="Li J."/>
            <person name="Li M."/>
            <person name="Law P.T.W."/>
            <person name="Wu Y.L."/>
            <person name="Cai Z.L."/>
            <person name="Qin H."/>
            <person name="Bao Y."/>
            <person name="Leung R.K.K."/>
            <person name="Ng P.K.S."/>
            <person name="Zou J."/>
            <person name="Zhong X.J."/>
            <person name="Ran P.X."/>
            <person name="Zhong N.S."/>
            <person name="Liu Z.G."/>
            <person name="Tsui S.K.W."/>
        </authorList>
    </citation>
    <scope>NUCLEOTIDE SEQUENCE</scope>
    <source>
        <strain evidence="8">Derf</strain>
        <tissue evidence="8">Whole organism</tissue>
    </source>
</reference>
<dbReference type="AlphaFoldDB" id="A0A922I9E4"/>
<evidence type="ECO:0000313" key="9">
    <source>
        <dbReference type="Proteomes" id="UP000790347"/>
    </source>
</evidence>
<reference evidence="8" key="4">
    <citation type="journal article" date="2022" name="Res Sq">
        <title>Comparative Genomics Reveals Insights into the Divergent Evolution of Astigmatic Mites and Household Pest Adaptations.</title>
        <authorList>
            <person name="Xiong Q."/>
            <person name="Wan A.T.-Y."/>
            <person name="Liu X.-Y."/>
            <person name="Fung C.S.-H."/>
            <person name="Xiao X."/>
            <person name="Malainual N."/>
            <person name="Hou J."/>
            <person name="Wang L."/>
            <person name="Wang M."/>
            <person name="Yang K."/>
            <person name="Cui Y."/>
            <person name="Leung E."/>
            <person name="Nong W."/>
            <person name="Shin S.-K."/>
            <person name="Au S."/>
            <person name="Jeong K.Y."/>
            <person name="Chew F.T."/>
            <person name="Hui J."/>
            <person name="Leung T.F."/>
            <person name="Tungtrongchitr A."/>
            <person name="Zhong N."/>
            <person name="Liu Z."/>
            <person name="Tsui S."/>
        </authorList>
    </citation>
    <scope>NUCLEOTIDE SEQUENCE</scope>
    <source>
        <strain evidence="8">Derf</strain>
        <tissue evidence="8">Whole organism</tissue>
    </source>
</reference>
<dbReference type="InterPro" id="IPR042081">
    <property type="entry name" value="RNA_2'-PTrans_C"/>
</dbReference>
<accession>A0A922I9E4</accession>
<evidence type="ECO:0000313" key="8">
    <source>
        <dbReference type="EMBL" id="KAH9527374.1"/>
    </source>
</evidence>
<proteinExistence type="inferred from homology"/>
<comment type="function">
    <text evidence="1">Catalyzes the last step of tRNA splicing, the transfer of the splice junction 2'-phosphate from ligated tRNA to NAD to produce ADP-ribose 1''-2'' cyclic phosphate.</text>
</comment>
<gene>
    <name evidence="8" type="ORF">DERF_001392</name>
    <name evidence="7" type="ORF">HUG17_4581</name>
</gene>
<comment type="caution">
    <text evidence="8">The sequence shown here is derived from an EMBL/GenBank/DDBJ whole genome shotgun (WGS) entry which is preliminary data.</text>
</comment>
<evidence type="ECO:0000256" key="6">
    <source>
        <dbReference type="ARBA" id="ARBA00047949"/>
    </source>
</evidence>
<dbReference type="Proteomes" id="UP000828236">
    <property type="component" value="Unassembled WGS sequence"/>
</dbReference>
<dbReference type="PANTHER" id="PTHR12684">
    <property type="entry name" value="PUTATIVE PHOSPHOTRANSFERASE"/>
    <property type="match status" value="1"/>
</dbReference>
<comment type="similarity">
    <text evidence="2">Belongs to the KptA/TPT1 family.</text>
</comment>
<organism evidence="8 9">
    <name type="scientific">Dermatophagoides farinae</name>
    <name type="common">American house dust mite</name>
    <dbReference type="NCBI Taxonomy" id="6954"/>
    <lineage>
        <taxon>Eukaryota</taxon>
        <taxon>Metazoa</taxon>
        <taxon>Ecdysozoa</taxon>
        <taxon>Arthropoda</taxon>
        <taxon>Chelicerata</taxon>
        <taxon>Arachnida</taxon>
        <taxon>Acari</taxon>
        <taxon>Acariformes</taxon>
        <taxon>Sarcoptiformes</taxon>
        <taxon>Astigmata</taxon>
        <taxon>Psoroptidia</taxon>
        <taxon>Analgoidea</taxon>
        <taxon>Pyroglyphidae</taxon>
        <taxon>Dermatophagoidinae</taxon>
        <taxon>Dermatophagoides</taxon>
    </lineage>
</organism>
<dbReference type="EMBL" id="ASGP02000001">
    <property type="protein sequence ID" value="KAH9527374.1"/>
    <property type="molecule type" value="Genomic_DNA"/>
</dbReference>
<dbReference type="GO" id="GO:0006388">
    <property type="term" value="P:tRNA splicing, via endonucleolytic cleavage and ligation"/>
    <property type="evidence" value="ECO:0007669"/>
    <property type="project" value="TreeGrafter"/>
</dbReference>
<evidence type="ECO:0000256" key="4">
    <source>
        <dbReference type="ARBA" id="ARBA00022679"/>
    </source>
</evidence>
<dbReference type="Gene3D" id="1.10.10.970">
    <property type="entry name" value="RNA 2'-phosphotransferase, Tpt1/KptA family, N-terminal domain"/>
    <property type="match status" value="1"/>
</dbReference>
<dbReference type="InterPro" id="IPR002745">
    <property type="entry name" value="Ptrans_KptA/Tpt1"/>
</dbReference>
<reference evidence="7" key="2">
    <citation type="submission" date="2020-06" db="EMBL/GenBank/DDBJ databases">
        <authorList>
            <person name="Ji K."/>
            <person name="Li J."/>
        </authorList>
    </citation>
    <scope>NUCLEOTIDE SEQUENCE</scope>
    <source>
        <strain evidence="7">JKM2019</strain>
        <tissue evidence="7">Whole body</tissue>
    </source>
</reference>
<evidence type="ECO:0000256" key="3">
    <source>
        <dbReference type="ARBA" id="ARBA00012007"/>
    </source>
</evidence>
<keyword evidence="4" id="KW-0808">Transferase</keyword>
<dbReference type="InterPro" id="IPR042080">
    <property type="entry name" value="RNA_2'-PTrans_N"/>
</dbReference>
<dbReference type="SUPFAM" id="SSF56399">
    <property type="entry name" value="ADP-ribosylation"/>
    <property type="match status" value="1"/>
</dbReference>
<dbReference type="EMBL" id="SDOV01000004">
    <property type="protein sequence ID" value="KAH7641537.1"/>
    <property type="molecule type" value="Genomic_DNA"/>
</dbReference>
<evidence type="ECO:0000313" key="7">
    <source>
        <dbReference type="EMBL" id="KAH7641537.1"/>
    </source>
</evidence>
<dbReference type="Pfam" id="PF01885">
    <property type="entry name" value="PTS_2-RNA"/>
    <property type="match status" value="1"/>
</dbReference>
<evidence type="ECO:0000256" key="1">
    <source>
        <dbReference type="ARBA" id="ARBA00003343"/>
    </source>
</evidence>
<protein>
    <recommendedName>
        <fullName evidence="3">2'-phosphotransferase</fullName>
        <ecNumber evidence="3">2.7.1.160</ecNumber>
    </recommendedName>
</protein>
<name>A0A922I9E4_DERFA</name>
<sequence>MPINSKYISYLLRHDNRIENIVDDHGFISLDDLNRIIWNDKHELINEQQMIEIIEDPTTKKRFEYEYRPIVEATKNLKLYIRALNGHSFRLRANIFEPLASNDKSSSSRYIYHVTNSHLVENILNEGLKPMARQFVHLYEQKNSVKYDGKRNTLLEIGPINEEIELFRSKNGYLMCPHIIPPKYIKPIKR</sequence>
<evidence type="ECO:0000256" key="5">
    <source>
        <dbReference type="ARBA" id="ARBA00023027"/>
    </source>
</evidence>
<dbReference type="Proteomes" id="UP000790347">
    <property type="component" value="Unassembled WGS sequence"/>
</dbReference>
<keyword evidence="5" id="KW-0520">NAD</keyword>
<keyword evidence="9" id="KW-1185">Reference proteome</keyword>
<dbReference type="EC" id="2.7.1.160" evidence="3"/>
<comment type="catalytic activity">
    <reaction evidence="6">
        <text>2'-phospho-[ligated tRNA] + NAD(+) = mature tRNA + ADP-alpha-D-ribose 1'',2''-cyclic phosphate + nicotinamide</text>
        <dbReference type="Rhea" id="RHEA:23324"/>
        <dbReference type="Rhea" id="RHEA-COMP:11106"/>
        <dbReference type="Rhea" id="RHEA-COMP:11107"/>
        <dbReference type="ChEBI" id="CHEBI:17154"/>
        <dbReference type="ChEBI" id="CHEBI:57540"/>
        <dbReference type="ChEBI" id="CHEBI:76596"/>
        <dbReference type="ChEBI" id="CHEBI:82883"/>
        <dbReference type="ChEBI" id="CHEBI:85027"/>
        <dbReference type="EC" id="2.7.1.160"/>
    </reaction>
</comment>